<dbReference type="GO" id="GO:0004386">
    <property type="term" value="F:helicase activity"/>
    <property type="evidence" value="ECO:0007669"/>
    <property type="project" value="UniProtKB-KW"/>
</dbReference>
<sequence length="1127" mass="128227">MINLFTARENRDKEKFMYDRIRRDTSRKKRQVYVIVPDQYTLEAEKQAFRYLNEACLFDIEITSLRRFGRKILNKAGLENTPVLTKDGRFMLLYKLVNQNLDQLTVFKSVADKNSYIRMLSDVISDFKQQECSPEEIMESLEATGSHPLLQGKLREVGLILNQYQEAIKGKYVDNEDYMCLYRDLAPESPVVRDSEIWFYGFDTIPPRSIETIVKMAMGADSVNIVVNDTDFDLEKILIRRIEKAAGQAGVGVFAERVGEEYQVKRSPAILRIEKNLFSNEEREPLPHGTGEGEKSIARGLHLVECANQYFEAESAAAYIKSLIRDKNFRMRDISIVSNYPEEGQSIIKRTFREYGLPLFIDERRGISDTQAAVFVTSLLEAVRGGYPTHVMLGIAGNSLSGISRDRWENLENYVRDFNIRGSMWTKPFKYGAFRYSDEEFKRLEETRSLLMDRLRPLEELADSSISSEKFIDGLVVYLGEVWHFRQNMERLINSQIENGRNEDGERNEGSYNGVLHILEQIREITGDDPLDLDGVTNMMKEGLANTDVGILPPTADGLSMGTVIRTRTGGKRAVVILGANEGVLPGEPGSEGIFSIEDKKMIRDCGFSLGGLDEIKQLEERAALYRAVSKPEEELYISWSLASADGGDSRASSVVDQIRELFPGIKTERDPVQKGFSMELVAGEEEALRHMLNNLKQRPSEKAISENEMDAGDHDLLLHQVMAWFSENRPELMERVMKTVEDDNSREPVGREMAKRLFAKGEDFSFSASRLDKYFSCPFAHFVGYGLRPMEEQEFKSAGREIGDVYHKCIMAVSRELMDRKLHKDSAEGCGSGPYEEKEELEDLVDSQLDKLAGEYKGGLFISGGREKYRMDRIRQVCIKAVEAIGKQLEEGAVTEAFFEEKFGRGCRFQPVIFTLDGQKVYIEGTIDRIDVLDGRNVRIIDYKTGRDHLDLNNMRQGYKLQLMVYMESASGAGAGDSSDKANFQPAGMFYFNIADQQVSATGKDSQKEIEKADSKRFRLQGAYVDQEGIPEMMPREALDKTSAGLTREDFSTLERDVRKEMEKISQGIVSGRIDITPFYLDKNTDGCSFCNYRTICRFQKTNRGNSYRILKKPDKNTKAKKEDKK</sequence>
<accession>A0A6A8M8T4</accession>
<keyword evidence="2" id="KW-0547">Nucleotide-binding</keyword>
<dbReference type="Pfam" id="PF12705">
    <property type="entry name" value="PDDEXK_1"/>
    <property type="match status" value="1"/>
</dbReference>
<evidence type="ECO:0000256" key="2">
    <source>
        <dbReference type="ARBA" id="ARBA00022741"/>
    </source>
</evidence>
<organism evidence="12">
    <name type="scientific">Baileyella intestinalis</name>
    <dbReference type="NCBI Taxonomy" id="2606709"/>
    <lineage>
        <taxon>Bacteria</taxon>
        <taxon>Bacillati</taxon>
        <taxon>Bacillota</taxon>
        <taxon>Clostridia</taxon>
        <taxon>Peptostreptococcales</taxon>
        <taxon>Anaerovoracaceae</taxon>
        <taxon>Baileyella</taxon>
    </lineage>
</organism>
<dbReference type="EMBL" id="VUNB01000003">
    <property type="protein sequence ID" value="MST68868.1"/>
    <property type="molecule type" value="Genomic_DNA"/>
</dbReference>
<keyword evidence="1" id="KW-0540">Nuclease</keyword>
<dbReference type="InterPro" id="IPR027417">
    <property type="entry name" value="P-loop_NTPase"/>
</dbReference>
<reference evidence="12" key="1">
    <citation type="submission" date="2019-09" db="EMBL/GenBank/DDBJ databases">
        <title>In-depth cultivation of the pig gut microbiome towards novel bacterial diversity and tailored functional studies.</title>
        <authorList>
            <person name="Wylensek D."/>
            <person name="Hitch T.C.A."/>
            <person name="Clavel T."/>
        </authorList>
    </citation>
    <scope>NUCLEOTIDE SEQUENCE</scope>
    <source>
        <strain evidence="12">RF-744-FAT-WT-3</strain>
    </source>
</reference>
<keyword evidence="9" id="KW-0234">DNA repair</keyword>
<protein>
    <submittedName>
        <fullName evidence="12">Uncharacterized protein</fullName>
    </submittedName>
</protein>
<evidence type="ECO:0000256" key="1">
    <source>
        <dbReference type="ARBA" id="ARBA00022722"/>
    </source>
</evidence>
<evidence type="ECO:0000256" key="5">
    <source>
        <dbReference type="ARBA" id="ARBA00022806"/>
    </source>
</evidence>
<dbReference type="SUPFAM" id="SSF52540">
    <property type="entry name" value="P-loop containing nucleoside triphosphate hydrolases"/>
    <property type="match status" value="1"/>
</dbReference>
<dbReference type="InterPro" id="IPR011604">
    <property type="entry name" value="PDDEXK-like_dom_sf"/>
</dbReference>
<dbReference type="RefSeq" id="WP_154572335.1">
    <property type="nucleotide sequence ID" value="NZ_VUNB01000003.1"/>
</dbReference>
<gene>
    <name evidence="12" type="ORF">FYJ66_04585</name>
</gene>
<keyword evidence="5" id="KW-0347">Helicase</keyword>
<evidence type="ECO:0000256" key="4">
    <source>
        <dbReference type="ARBA" id="ARBA00022801"/>
    </source>
</evidence>
<dbReference type="GO" id="GO:0003677">
    <property type="term" value="F:DNA binding"/>
    <property type="evidence" value="ECO:0007669"/>
    <property type="project" value="UniProtKB-KW"/>
</dbReference>
<dbReference type="InterPro" id="IPR049035">
    <property type="entry name" value="ADDB_N"/>
</dbReference>
<comment type="caution">
    <text evidence="12">The sequence shown here is derived from an EMBL/GenBank/DDBJ whole genome shotgun (WGS) entry which is preliminary data.</text>
</comment>
<dbReference type="PANTHER" id="PTHR30591:SF1">
    <property type="entry name" value="RECBCD ENZYME SUBUNIT RECC"/>
    <property type="match status" value="1"/>
</dbReference>
<dbReference type="AlphaFoldDB" id="A0A6A8M8T4"/>
<dbReference type="GO" id="GO:0006281">
    <property type="term" value="P:DNA repair"/>
    <property type="evidence" value="ECO:0007669"/>
    <property type="project" value="UniProtKB-KW"/>
</dbReference>
<evidence type="ECO:0000256" key="3">
    <source>
        <dbReference type="ARBA" id="ARBA00022763"/>
    </source>
</evidence>
<dbReference type="GO" id="GO:0006310">
    <property type="term" value="P:DNA recombination"/>
    <property type="evidence" value="ECO:0007669"/>
    <property type="project" value="TreeGrafter"/>
</dbReference>
<evidence type="ECO:0000256" key="6">
    <source>
        <dbReference type="ARBA" id="ARBA00022839"/>
    </source>
</evidence>
<keyword evidence="4" id="KW-0378">Hydrolase</keyword>
<evidence type="ECO:0000256" key="8">
    <source>
        <dbReference type="ARBA" id="ARBA00023125"/>
    </source>
</evidence>
<feature type="domain" description="ATP-dependent helicase/deoxyribonuclease subunit B N-terminal" evidence="11">
    <location>
        <begin position="8"/>
        <end position="268"/>
    </location>
</feature>
<dbReference type="Pfam" id="PF21445">
    <property type="entry name" value="ADDB_N"/>
    <property type="match status" value="1"/>
</dbReference>
<keyword evidence="7" id="KW-0067">ATP-binding</keyword>
<dbReference type="PANTHER" id="PTHR30591">
    <property type="entry name" value="RECBCD ENZYME SUBUNIT RECC"/>
    <property type="match status" value="1"/>
</dbReference>
<dbReference type="GO" id="GO:0004527">
    <property type="term" value="F:exonuclease activity"/>
    <property type="evidence" value="ECO:0007669"/>
    <property type="project" value="UniProtKB-KW"/>
</dbReference>
<dbReference type="Gene3D" id="3.90.320.10">
    <property type="match status" value="1"/>
</dbReference>
<name>A0A6A8M8T4_9FIRM</name>
<keyword evidence="8" id="KW-0238">DNA-binding</keyword>
<dbReference type="GO" id="GO:0005524">
    <property type="term" value="F:ATP binding"/>
    <property type="evidence" value="ECO:0007669"/>
    <property type="project" value="UniProtKB-KW"/>
</dbReference>
<keyword evidence="6" id="KW-0269">Exonuclease</keyword>
<evidence type="ECO:0000259" key="10">
    <source>
        <dbReference type="Pfam" id="PF12705"/>
    </source>
</evidence>
<evidence type="ECO:0000256" key="7">
    <source>
        <dbReference type="ARBA" id="ARBA00022840"/>
    </source>
</evidence>
<keyword evidence="3" id="KW-0227">DNA damage</keyword>
<evidence type="ECO:0000256" key="9">
    <source>
        <dbReference type="ARBA" id="ARBA00023204"/>
    </source>
</evidence>
<proteinExistence type="predicted"/>
<evidence type="ECO:0000313" key="12">
    <source>
        <dbReference type="EMBL" id="MST68868.1"/>
    </source>
</evidence>
<feature type="domain" description="PD-(D/E)XK endonuclease-like" evidence="10">
    <location>
        <begin position="766"/>
        <end position="1099"/>
    </location>
</feature>
<dbReference type="Gene3D" id="3.40.50.300">
    <property type="entry name" value="P-loop containing nucleotide triphosphate hydrolases"/>
    <property type="match status" value="4"/>
</dbReference>
<dbReference type="InterPro" id="IPR038726">
    <property type="entry name" value="PDDEXK_AddAB-type"/>
</dbReference>
<evidence type="ECO:0000259" key="11">
    <source>
        <dbReference type="Pfam" id="PF21445"/>
    </source>
</evidence>